<proteinExistence type="predicted"/>
<gene>
    <name evidence="1" type="ORF">GU927_011425</name>
</gene>
<dbReference type="Proteomes" id="UP000731907">
    <property type="component" value="Unassembled WGS sequence"/>
</dbReference>
<keyword evidence="2" id="KW-1185">Reference proteome</keyword>
<name>A0ABS6J3X1_9RHOB</name>
<accession>A0ABS6J3X1</accession>
<protein>
    <submittedName>
        <fullName evidence="1">Uncharacterized protein</fullName>
    </submittedName>
</protein>
<evidence type="ECO:0000313" key="2">
    <source>
        <dbReference type="Proteomes" id="UP000731907"/>
    </source>
</evidence>
<organism evidence="1 2">
    <name type="scientific">Paragemmobacter amnigenus</name>
    <dbReference type="NCBI Taxonomy" id="2852097"/>
    <lineage>
        <taxon>Bacteria</taxon>
        <taxon>Pseudomonadati</taxon>
        <taxon>Pseudomonadota</taxon>
        <taxon>Alphaproteobacteria</taxon>
        <taxon>Rhodobacterales</taxon>
        <taxon>Paracoccaceae</taxon>
        <taxon>Paragemmobacter</taxon>
    </lineage>
</organism>
<dbReference type="EMBL" id="JAAATX020000007">
    <property type="protein sequence ID" value="MBU9698456.1"/>
    <property type="molecule type" value="Genomic_DNA"/>
</dbReference>
<comment type="caution">
    <text evidence="1">The sequence shown here is derived from an EMBL/GenBank/DDBJ whole genome shotgun (WGS) entry which is preliminary data.</text>
</comment>
<evidence type="ECO:0000313" key="1">
    <source>
        <dbReference type="EMBL" id="MBU9698456.1"/>
    </source>
</evidence>
<sequence>MQGTGQEQAPRRGITPRRRIPLAEAGPSGMAIVLGGIVPDGVDGIVIDGPEALDQVLLATLGADRVVCPLFAATFDALAVAARLAGLGFGGRLYVVAPDLPNPRMVEREIRAQGGGIEVRLIPARPTP</sequence>
<dbReference type="RefSeq" id="WP_161762572.1">
    <property type="nucleotide sequence ID" value="NZ_JAAATX020000007.1"/>
</dbReference>
<reference evidence="1 2" key="1">
    <citation type="submission" date="2021-06" db="EMBL/GenBank/DDBJ databases">
        <title>Rhodobacteraceae bacterium strain HSP-20.</title>
        <authorList>
            <person name="Chen W.-M."/>
        </authorList>
    </citation>
    <scope>NUCLEOTIDE SEQUENCE [LARGE SCALE GENOMIC DNA]</scope>
    <source>
        <strain evidence="1 2">HSP-20</strain>
    </source>
</reference>